<feature type="coiled-coil region" evidence="1">
    <location>
        <begin position="78"/>
        <end position="109"/>
    </location>
</feature>
<evidence type="ECO:0000256" key="1">
    <source>
        <dbReference type="SAM" id="Coils"/>
    </source>
</evidence>
<accession>X0SUW1</accession>
<dbReference type="AlphaFoldDB" id="X0SUW1"/>
<reference evidence="2" key="1">
    <citation type="journal article" date="2014" name="Front. Microbiol.">
        <title>High frequency of phylogenetically diverse reductive dehalogenase-homologous genes in deep subseafloor sedimentary metagenomes.</title>
        <authorList>
            <person name="Kawai M."/>
            <person name="Futagami T."/>
            <person name="Toyoda A."/>
            <person name="Takaki Y."/>
            <person name="Nishi S."/>
            <person name="Hori S."/>
            <person name="Arai W."/>
            <person name="Tsubouchi T."/>
            <person name="Morono Y."/>
            <person name="Uchiyama I."/>
            <person name="Ito T."/>
            <person name="Fujiyama A."/>
            <person name="Inagaki F."/>
            <person name="Takami H."/>
        </authorList>
    </citation>
    <scope>NUCLEOTIDE SEQUENCE</scope>
    <source>
        <strain evidence="2">Expedition CK06-06</strain>
    </source>
</reference>
<keyword evidence="1" id="KW-0175">Coiled coil</keyword>
<evidence type="ECO:0000313" key="2">
    <source>
        <dbReference type="EMBL" id="GAF84948.1"/>
    </source>
</evidence>
<comment type="caution">
    <text evidence="2">The sequence shown here is derived from an EMBL/GenBank/DDBJ whole genome shotgun (WGS) entry which is preliminary data.</text>
</comment>
<gene>
    <name evidence="2" type="ORF">S01H1_04566</name>
</gene>
<sequence length="111" mass="13333">MKKIFIAIIIVLSFNYISFAGSQEANKRYIEKLIKHGIITQQQLDKNKVIIRGDKGDTEIIKKKGKVYIKRISKKQLQKRLERELKRKIRENEGNIEELRKELERLKRRRN</sequence>
<name>X0SUW1_9ZZZZ</name>
<dbReference type="EMBL" id="BARS01002405">
    <property type="protein sequence ID" value="GAF84948.1"/>
    <property type="molecule type" value="Genomic_DNA"/>
</dbReference>
<organism evidence="2">
    <name type="scientific">marine sediment metagenome</name>
    <dbReference type="NCBI Taxonomy" id="412755"/>
    <lineage>
        <taxon>unclassified sequences</taxon>
        <taxon>metagenomes</taxon>
        <taxon>ecological metagenomes</taxon>
    </lineage>
</organism>
<proteinExistence type="predicted"/>
<protein>
    <submittedName>
        <fullName evidence="2">Uncharacterized protein</fullName>
    </submittedName>
</protein>